<dbReference type="GeneID" id="39984453"/>
<dbReference type="AlphaFoldDB" id="A0A1X0NYZ0"/>
<evidence type="ECO:0000313" key="4">
    <source>
        <dbReference type="Proteomes" id="UP000192257"/>
    </source>
</evidence>
<dbReference type="RefSeq" id="XP_028883980.1">
    <property type="nucleotide sequence ID" value="XM_029024673.1"/>
</dbReference>
<feature type="region of interest" description="Disordered" evidence="1">
    <location>
        <begin position="19"/>
        <end position="43"/>
    </location>
</feature>
<organism evidence="3 4">
    <name type="scientific">Trypanosoma theileri</name>
    <dbReference type="NCBI Taxonomy" id="67003"/>
    <lineage>
        <taxon>Eukaryota</taxon>
        <taxon>Discoba</taxon>
        <taxon>Euglenozoa</taxon>
        <taxon>Kinetoplastea</taxon>
        <taxon>Metakinetoplastina</taxon>
        <taxon>Trypanosomatida</taxon>
        <taxon>Trypanosomatidae</taxon>
        <taxon>Trypanosoma</taxon>
    </lineage>
</organism>
<gene>
    <name evidence="3" type="ORF">TM35_000101820</name>
</gene>
<accession>A0A1X0NYZ0</accession>
<name>A0A1X0NYZ0_9TRYP</name>
<keyword evidence="4" id="KW-1185">Reference proteome</keyword>
<protein>
    <recommendedName>
        <fullName evidence="2">C2H2-type domain-containing protein</fullName>
    </recommendedName>
</protein>
<reference evidence="3 4" key="1">
    <citation type="submission" date="2017-03" db="EMBL/GenBank/DDBJ databases">
        <title>An alternative strategy for trypanosome survival in the mammalian bloodstream revealed through genome and transcriptome analysis of the ubiquitous bovine parasite Trypanosoma (Megatrypanum) theileri.</title>
        <authorList>
            <person name="Kelly S."/>
            <person name="Ivens A."/>
            <person name="Mott A."/>
            <person name="O'Neill E."/>
            <person name="Emms D."/>
            <person name="Macleod O."/>
            <person name="Voorheis P."/>
            <person name="Matthews J."/>
            <person name="Matthews K."/>
            <person name="Carrington M."/>
        </authorList>
    </citation>
    <scope>NUCLEOTIDE SEQUENCE [LARGE SCALE GENOMIC DNA]</scope>
    <source>
        <strain evidence="3">Edinburgh</strain>
    </source>
</reference>
<dbReference type="Proteomes" id="UP000192257">
    <property type="component" value="Unassembled WGS sequence"/>
</dbReference>
<sequence>MWSAPEVLRPLRTPLYPLQKFHDEQGMPTKMNSTNARHKPRKTRDLPALVCPSCDRRCVSKSGLTLHRIWLHECPPTRAPPGQRDEREKTALRLLSRSTLHPLRM</sequence>
<feature type="region of interest" description="Disordered" evidence="1">
    <location>
        <begin position="75"/>
        <end position="105"/>
    </location>
</feature>
<dbReference type="VEuPathDB" id="TriTrypDB:TM35_000101820"/>
<evidence type="ECO:0000259" key="2">
    <source>
        <dbReference type="PROSITE" id="PS00028"/>
    </source>
</evidence>
<proteinExistence type="predicted"/>
<dbReference type="InterPro" id="IPR013087">
    <property type="entry name" value="Znf_C2H2_type"/>
</dbReference>
<evidence type="ECO:0000256" key="1">
    <source>
        <dbReference type="SAM" id="MobiDB-lite"/>
    </source>
</evidence>
<dbReference type="EMBL" id="NBCO01000010">
    <property type="protein sequence ID" value="ORC89914.1"/>
    <property type="molecule type" value="Genomic_DNA"/>
</dbReference>
<evidence type="ECO:0000313" key="3">
    <source>
        <dbReference type="EMBL" id="ORC89914.1"/>
    </source>
</evidence>
<feature type="domain" description="C2H2-type" evidence="2">
    <location>
        <begin position="51"/>
        <end position="72"/>
    </location>
</feature>
<dbReference type="PROSITE" id="PS00028">
    <property type="entry name" value="ZINC_FINGER_C2H2_1"/>
    <property type="match status" value="1"/>
</dbReference>
<comment type="caution">
    <text evidence="3">The sequence shown here is derived from an EMBL/GenBank/DDBJ whole genome shotgun (WGS) entry which is preliminary data.</text>
</comment>